<keyword evidence="4" id="KW-0472">Membrane</keyword>
<evidence type="ECO:0000256" key="1">
    <source>
        <dbReference type="ARBA" id="ARBA00023015"/>
    </source>
</evidence>
<dbReference type="AlphaFoldDB" id="A0A7X9RSC9"/>
<feature type="transmembrane region" description="Helical" evidence="4">
    <location>
        <begin position="12"/>
        <end position="32"/>
    </location>
</feature>
<dbReference type="PANTHER" id="PTHR43280:SF2">
    <property type="entry name" value="HTH-TYPE TRANSCRIPTIONAL REGULATOR EXSA"/>
    <property type="match status" value="1"/>
</dbReference>
<dbReference type="InterPro" id="IPR018060">
    <property type="entry name" value="HTH_AraC"/>
</dbReference>
<dbReference type="Pfam" id="PF12833">
    <property type="entry name" value="HTH_18"/>
    <property type="match status" value="1"/>
</dbReference>
<dbReference type="EMBL" id="JABANE010000007">
    <property type="protein sequence ID" value="NME67065.1"/>
    <property type="molecule type" value="Genomic_DNA"/>
</dbReference>
<keyword evidence="2" id="KW-0238">DNA-binding</keyword>
<gene>
    <name evidence="6" type="ORF">HHU12_03715</name>
</gene>
<evidence type="ECO:0000256" key="2">
    <source>
        <dbReference type="ARBA" id="ARBA00023125"/>
    </source>
</evidence>
<comment type="caution">
    <text evidence="6">The sequence shown here is derived from an EMBL/GenBank/DDBJ whole genome shotgun (WGS) entry which is preliminary data.</text>
</comment>
<dbReference type="PANTHER" id="PTHR43280">
    <property type="entry name" value="ARAC-FAMILY TRANSCRIPTIONAL REGULATOR"/>
    <property type="match status" value="1"/>
</dbReference>
<dbReference type="RefSeq" id="WP_169655128.1">
    <property type="nucleotide sequence ID" value="NZ_JABANE010000007.1"/>
</dbReference>
<evidence type="ECO:0000259" key="5">
    <source>
        <dbReference type="PROSITE" id="PS01124"/>
    </source>
</evidence>
<dbReference type="SUPFAM" id="SSF46689">
    <property type="entry name" value="Homeodomain-like"/>
    <property type="match status" value="1"/>
</dbReference>
<feature type="transmembrane region" description="Helical" evidence="4">
    <location>
        <begin position="44"/>
        <end position="65"/>
    </location>
</feature>
<keyword evidence="4" id="KW-0812">Transmembrane</keyword>
<evidence type="ECO:0000313" key="6">
    <source>
        <dbReference type="EMBL" id="NME67065.1"/>
    </source>
</evidence>
<feature type="domain" description="HTH araC/xylS-type" evidence="5">
    <location>
        <begin position="250"/>
        <end position="354"/>
    </location>
</feature>
<dbReference type="GO" id="GO:0003700">
    <property type="term" value="F:DNA-binding transcription factor activity"/>
    <property type="evidence" value="ECO:0007669"/>
    <property type="project" value="InterPro"/>
</dbReference>
<feature type="transmembrane region" description="Helical" evidence="4">
    <location>
        <begin position="117"/>
        <end position="141"/>
    </location>
</feature>
<evidence type="ECO:0000313" key="7">
    <source>
        <dbReference type="Proteomes" id="UP000576082"/>
    </source>
</evidence>
<dbReference type="PROSITE" id="PS01124">
    <property type="entry name" value="HTH_ARAC_FAMILY_2"/>
    <property type="match status" value="1"/>
</dbReference>
<proteinExistence type="predicted"/>
<evidence type="ECO:0000256" key="4">
    <source>
        <dbReference type="SAM" id="Phobius"/>
    </source>
</evidence>
<keyword evidence="4" id="KW-1133">Transmembrane helix</keyword>
<accession>A0A7X9RSC9</accession>
<evidence type="ECO:0000256" key="3">
    <source>
        <dbReference type="ARBA" id="ARBA00023163"/>
    </source>
</evidence>
<sequence length="357" mass="42244">MYIFFVPPKHPSNTTLGSLILVWTVTVFVYVFKSDEFFIQYPHLYSLIDPIVLLFFPLMFFYIKFYFTPSSKIDYKLVFHFLPVLLYFVAFSPFLILSSNEKVEHLTNELPDWFLPYSLFFDSIIIVQGVIYSLKSAKILYQFHDTSSLSKDFRWSIRFMKYFVFSNIFLWALGTAAVVLQIMNVKVPVNFFHFFYFGLTCLMLTIGFCAFKWPKLFLHLATIELEEIKSDKSEEEFLHKTDEVLNEESQRLLALIEEKKPYLQNDLKMQDLADISDFSYKKISQLLNNELNTSFYELMNDFRLKEVLKLIEEGKHIQFNLPHLGEQAGFNSKTTFNRIFKQKIGQTPSEYIKSLEQ</sequence>
<keyword evidence="3" id="KW-0804">Transcription</keyword>
<feature type="transmembrane region" description="Helical" evidence="4">
    <location>
        <begin position="162"/>
        <end position="182"/>
    </location>
</feature>
<feature type="transmembrane region" description="Helical" evidence="4">
    <location>
        <begin position="77"/>
        <end position="97"/>
    </location>
</feature>
<keyword evidence="1" id="KW-0805">Transcription regulation</keyword>
<dbReference type="GO" id="GO:0043565">
    <property type="term" value="F:sequence-specific DNA binding"/>
    <property type="evidence" value="ECO:0007669"/>
    <property type="project" value="InterPro"/>
</dbReference>
<feature type="transmembrane region" description="Helical" evidence="4">
    <location>
        <begin position="194"/>
        <end position="211"/>
    </location>
</feature>
<dbReference type="InterPro" id="IPR009057">
    <property type="entry name" value="Homeodomain-like_sf"/>
</dbReference>
<dbReference type="SMART" id="SM00342">
    <property type="entry name" value="HTH_ARAC"/>
    <property type="match status" value="1"/>
</dbReference>
<dbReference type="Gene3D" id="1.10.10.60">
    <property type="entry name" value="Homeodomain-like"/>
    <property type="match status" value="1"/>
</dbReference>
<organism evidence="6 7">
    <name type="scientific">Flammeovirga aprica JL-4</name>
    <dbReference type="NCBI Taxonomy" id="694437"/>
    <lineage>
        <taxon>Bacteria</taxon>
        <taxon>Pseudomonadati</taxon>
        <taxon>Bacteroidota</taxon>
        <taxon>Cytophagia</taxon>
        <taxon>Cytophagales</taxon>
        <taxon>Flammeovirgaceae</taxon>
        <taxon>Flammeovirga</taxon>
    </lineage>
</organism>
<keyword evidence="7" id="KW-1185">Reference proteome</keyword>
<reference evidence="6 7" key="1">
    <citation type="submission" date="2020-04" db="EMBL/GenBank/DDBJ databases">
        <title>Flammeovirga sp. SR4, a novel species isolated from seawater.</title>
        <authorList>
            <person name="Wang X."/>
        </authorList>
    </citation>
    <scope>NUCLEOTIDE SEQUENCE [LARGE SCALE GENOMIC DNA]</scope>
    <source>
        <strain evidence="6 7">ATCC 23126</strain>
    </source>
</reference>
<protein>
    <submittedName>
        <fullName evidence="6">Helix-turn-helix domain-containing protein</fullName>
    </submittedName>
</protein>
<name>A0A7X9RSC9_9BACT</name>
<dbReference type="Proteomes" id="UP000576082">
    <property type="component" value="Unassembled WGS sequence"/>
</dbReference>